<evidence type="ECO:0000313" key="1">
    <source>
        <dbReference type="EMBL" id="QIL46704.1"/>
    </source>
</evidence>
<evidence type="ECO:0000313" key="2">
    <source>
        <dbReference type="Proteomes" id="UP000500890"/>
    </source>
</evidence>
<dbReference type="EMBL" id="CP049886">
    <property type="protein sequence ID" value="QIL46704.1"/>
    <property type="molecule type" value="Genomic_DNA"/>
</dbReference>
<dbReference type="RefSeq" id="WP_166008092.1">
    <property type="nucleotide sequence ID" value="NZ_CP049886.1"/>
</dbReference>
<dbReference type="AlphaFoldDB" id="A0A6G8ANP6"/>
<organism evidence="1 2">
    <name type="scientific">Vagococcus coleopterorum</name>
    <dbReference type="NCBI Taxonomy" id="2714946"/>
    <lineage>
        <taxon>Bacteria</taxon>
        <taxon>Bacillati</taxon>
        <taxon>Bacillota</taxon>
        <taxon>Bacilli</taxon>
        <taxon>Lactobacillales</taxon>
        <taxon>Enterococcaceae</taxon>
        <taxon>Vagococcus</taxon>
    </lineage>
</organism>
<keyword evidence="2" id="KW-1185">Reference proteome</keyword>
<proteinExistence type="predicted"/>
<dbReference type="KEGG" id="vah:G7081_06240"/>
<gene>
    <name evidence="1" type="ORF">G7081_06240</name>
</gene>
<sequence>MKRFEKKLEDKYSQSFMKFDKCCIDDAGDLQDMKRSVLEERKVGDFLNLIRGNQFEELLTKNQFKEFSELEINKEQYDLEGFLKLYEIVLLLKINDVSLNFTSINFASDNFKITINTM</sequence>
<accession>A0A6G8ANP6</accession>
<name>A0A6G8ANP6_9ENTE</name>
<protein>
    <submittedName>
        <fullName evidence="1">Uncharacterized protein</fullName>
    </submittedName>
</protein>
<reference evidence="1 2" key="1">
    <citation type="submission" date="2020-03" db="EMBL/GenBank/DDBJ databases">
        <title>Vagococcus sp. nov., isolated from beetles.</title>
        <authorList>
            <person name="Hyun D.-W."/>
            <person name="Bae J.-W."/>
        </authorList>
    </citation>
    <scope>NUCLEOTIDE SEQUENCE [LARGE SCALE GENOMIC DNA]</scope>
    <source>
        <strain evidence="1 2">HDW17A</strain>
    </source>
</reference>
<dbReference type="Proteomes" id="UP000500890">
    <property type="component" value="Chromosome"/>
</dbReference>